<feature type="compositionally biased region" description="Low complexity" evidence="1">
    <location>
        <begin position="310"/>
        <end position="330"/>
    </location>
</feature>
<sequence length="1201" mass="135380">MESPTPSNSQFSPVIPTLAETGKSQELITTASQAFLPSHLSLHTPDHSSATFLQPIFDHPGAIDDALARVLRLSNTDGSKFKALNEIATRSSDLDNYYSNLADESLNIIIKDKLYAWDGTKTVDYINQQAELLARRNTRQAYFKKSWDKCLTTKCWGGNTFGVSFTHALASVSSWQRSNIKTNIYYIARRISAEDAVERLNGVMWQRLTNPSPQPRYLIYVNKDFAMVKSQVENKLPPLEYPNTPQEWYKMKVQKDTRFGMFRPWNGVGYVEDESINPPPLNPPPQLPKISNLHSNWSPLFATSQPITDPVSPSTSPLSNNSPPNTSRNKPLADSVPHEFASIVPVNTQTAKIYHKWEQHGVPISDPSINTAPLKKAPIIVRSLFKRQNRPINKPEPFTKASKIKSRIVVEASENEEESEEESEEENEGDGEEAEGGGEGEGGDVESLDSKNVSNTTKGQEESLTPSRPALPQCACTSQTLQNVPFTWYELVEAGYVPGANVSLKHMLRLGESSIIPLVCDKHIRLFAQHLNLITNIDPTTNKHITSNILRLRIQALYQCLNEDKSLEQFRVANNHYNWFTYNKSAAQFRSQNSLGDMRFAPAKNLSTMLRTYARSASSVKEPFEFTKHKYSSDSRYELSKYAFSSFTPHLPWAEPRWEGLKLILDAYAWHSRHLSPNGFLHNCSFSIPQQVLRADLLSWYRAVKARNDGNFRLISIPEPIHYFGCHQSSLDSIYCPGDLHGMYSKHKKSSAHNRITTLIDFTYHSRLSDGITSSEECIMILEVCEPETYSQSTIIAEIMNEQHPIKKEPWHNLALLSENLVYKKYLHDGIIAWKPANADHHVDAPLSGDAPVHVLLAPNAIVKYHMTTGPRYIIPVTYVGLNPDGIELEDGHRYEDIRRSHTNKSLPLSAYQSIPGYHFQTPNPLNVDYIPSDPVSLALLGYISWESPTVIQMASRYLSVSEKEFITLYYSPQHITDVYQRVITAFNAFYLQERMYEGKSMFRTMNKNRSSPHSVTPPPPDLEFRDGVGEGVGEDDESIDTPLSAEEMHLLKQEYSGFNNGSRFIRQWISHNAGSQSTQYRSLQPSRISQTPSMSQQASGSIQSGRRQPDSIPIATLASINKGHSQNVISRSDYVSSDDELQLPPLSRNTAPPLSRVSATSTLHSRESSVRKRKPDYDNASNSPQSCKKKRVCKPSEDNI</sequence>
<feature type="compositionally biased region" description="Polar residues" evidence="1">
    <location>
        <begin position="450"/>
        <end position="466"/>
    </location>
</feature>
<gene>
    <name evidence="2" type="ORF">BHYA_0414g00010</name>
</gene>
<reference evidence="2 3" key="1">
    <citation type="submission" date="2017-12" db="EMBL/GenBank/DDBJ databases">
        <title>Comparative genomics of Botrytis spp.</title>
        <authorList>
            <person name="Valero-Jimenez C.A."/>
            <person name="Tapia P."/>
            <person name="Veloso J."/>
            <person name="Silva-Moreno E."/>
            <person name="Staats M."/>
            <person name="Valdes J.H."/>
            <person name="Van Kan J.A.L."/>
        </authorList>
    </citation>
    <scope>NUCLEOTIDE SEQUENCE [LARGE SCALE GENOMIC DNA]</scope>
    <source>
        <strain evidence="2 3">Bh0001</strain>
    </source>
</reference>
<evidence type="ECO:0000313" key="3">
    <source>
        <dbReference type="Proteomes" id="UP000297814"/>
    </source>
</evidence>
<feature type="region of interest" description="Disordered" evidence="1">
    <location>
        <begin position="405"/>
        <end position="468"/>
    </location>
</feature>
<feature type="compositionally biased region" description="Polar residues" evidence="1">
    <location>
        <begin position="1076"/>
        <end position="1107"/>
    </location>
</feature>
<dbReference type="AlphaFoldDB" id="A0A4Z1G481"/>
<keyword evidence="3" id="KW-1185">Reference proteome</keyword>
<proteinExistence type="predicted"/>
<comment type="caution">
    <text evidence="2">The sequence shown here is derived from an EMBL/GenBank/DDBJ whole genome shotgun (WGS) entry which is preliminary data.</text>
</comment>
<feature type="region of interest" description="Disordered" evidence="1">
    <location>
        <begin position="302"/>
        <end position="333"/>
    </location>
</feature>
<feature type="compositionally biased region" description="Polar residues" evidence="1">
    <location>
        <begin position="1148"/>
        <end position="1164"/>
    </location>
</feature>
<feature type="region of interest" description="Disordered" evidence="1">
    <location>
        <begin position="1133"/>
        <end position="1201"/>
    </location>
</feature>
<accession>A0A4Z1G481</accession>
<name>A0A4Z1G481_9HELO</name>
<evidence type="ECO:0000313" key="2">
    <source>
        <dbReference type="EMBL" id="TGO31765.1"/>
    </source>
</evidence>
<feature type="region of interest" description="Disordered" evidence="1">
    <location>
        <begin position="1076"/>
        <end position="1110"/>
    </location>
</feature>
<feature type="compositionally biased region" description="Acidic residues" evidence="1">
    <location>
        <begin position="413"/>
        <end position="447"/>
    </location>
</feature>
<protein>
    <submittedName>
        <fullName evidence="2">Uncharacterized protein</fullName>
    </submittedName>
</protein>
<dbReference type="EMBL" id="PQXK01000411">
    <property type="protein sequence ID" value="TGO31765.1"/>
    <property type="molecule type" value="Genomic_DNA"/>
</dbReference>
<dbReference type="Proteomes" id="UP000297814">
    <property type="component" value="Unassembled WGS sequence"/>
</dbReference>
<organism evidence="2 3">
    <name type="scientific">Botrytis hyacinthi</name>
    <dbReference type="NCBI Taxonomy" id="278943"/>
    <lineage>
        <taxon>Eukaryota</taxon>
        <taxon>Fungi</taxon>
        <taxon>Dikarya</taxon>
        <taxon>Ascomycota</taxon>
        <taxon>Pezizomycotina</taxon>
        <taxon>Leotiomycetes</taxon>
        <taxon>Helotiales</taxon>
        <taxon>Sclerotiniaceae</taxon>
        <taxon>Botrytis</taxon>
    </lineage>
</organism>
<evidence type="ECO:0000256" key="1">
    <source>
        <dbReference type="SAM" id="MobiDB-lite"/>
    </source>
</evidence>